<dbReference type="PRINTS" id="PR01959">
    <property type="entry name" value="SBIMPHPHTASE"/>
</dbReference>
<dbReference type="GO" id="GO:0046872">
    <property type="term" value="F:metal ion binding"/>
    <property type="evidence" value="ECO:0007669"/>
    <property type="project" value="UniProtKB-KW"/>
</dbReference>
<reference evidence="11 14" key="2">
    <citation type="submission" date="2018-10" db="EMBL/GenBank/DDBJ databases">
        <title>Transmission dynamics of multidrug resistant bacteria on intensive care unit surfaces.</title>
        <authorList>
            <person name="D'Souza A.W."/>
            <person name="Potter R.F."/>
            <person name="Wallace M."/>
            <person name="Shupe A."/>
            <person name="Patel S."/>
            <person name="Sun S."/>
            <person name="Gul D."/>
            <person name="Kwon J.H."/>
            <person name="Andleeb S."/>
            <person name="Burnham C.-A.D."/>
            <person name="Dantas G."/>
        </authorList>
    </citation>
    <scope>NUCLEOTIDE SEQUENCE [LARGE SCALE GENOMIC DNA]</scope>
    <source>
        <strain evidence="11 14">PO_271</strain>
    </source>
</reference>
<protein>
    <recommendedName>
        <fullName evidence="10">Inositol-1-monophosphatase</fullName>
        <ecNumber evidence="10">3.1.3.25</ecNumber>
    </recommendedName>
</protein>
<dbReference type="InterPro" id="IPR020583">
    <property type="entry name" value="Inositol_monoP_metal-BS"/>
</dbReference>
<evidence type="ECO:0000313" key="11">
    <source>
        <dbReference type="EMBL" id="RRW30391.1"/>
    </source>
</evidence>
<keyword evidence="5 10" id="KW-0378">Hydrolase</keyword>
<keyword evidence="6" id="KW-0805">Transcription regulation</keyword>
<evidence type="ECO:0000256" key="2">
    <source>
        <dbReference type="ARBA" id="ARBA00001946"/>
    </source>
</evidence>
<dbReference type="EMBL" id="RHRS01000070">
    <property type="protein sequence ID" value="RRW30391.1"/>
    <property type="molecule type" value="Genomic_DNA"/>
</dbReference>
<dbReference type="Pfam" id="PF00459">
    <property type="entry name" value="Inositol_P"/>
    <property type="match status" value="1"/>
</dbReference>
<sequence length="271" mass="29598">MQPMLNIALRAARSAGEMIFRSIERLDVISVDEKDAKDYVTEVDKAAELMIVQAIRKAYPTHSFLGEEGGVLEGSGDGADYQWIIDPLDGTTNFVRGVPHFAISIACKYRGRLEHAIVLDPVRQEEFTASRGRGAALNGRRLRVSNRKSLDGALLGTGFPFRNEQLDNLENYLSMFRSLVGQTAGVRRAGAASLDLAYVAAGRYDAFWEFGLSEWDMAAGALLIQEAGGLVSDFTGGHEFLEKGQIVAGNTKCFKAVLTAIQPHLAPSMKR</sequence>
<dbReference type="Gene3D" id="3.40.190.80">
    <property type="match status" value="1"/>
</dbReference>
<evidence type="ECO:0000256" key="7">
    <source>
        <dbReference type="ARBA" id="ARBA00022842"/>
    </source>
</evidence>
<dbReference type="EMBL" id="UGUV01000002">
    <property type="protein sequence ID" value="SUD52319.1"/>
    <property type="molecule type" value="Genomic_DNA"/>
</dbReference>
<proteinExistence type="inferred from homology"/>
<name>A0A061CVM2_ECTOL</name>
<comment type="catalytic activity">
    <reaction evidence="1 10">
        <text>a myo-inositol phosphate + H2O = myo-inositol + phosphate</text>
        <dbReference type="Rhea" id="RHEA:24056"/>
        <dbReference type="ChEBI" id="CHEBI:15377"/>
        <dbReference type="ChEBI" id="CHEBI:17268"/>
        <dbReference type="ChEBI" id="CHEBI:43474"/>
        <dbReference type="ChEBI" id="CHEBI:84139"/>
        <dbReference type="EC" id="3.1.3.25"/>
    </reaction>
</comment>
<evidence type="ECO:0000256" key="5">
    <source>
        <dbReference type="ARBA" id="ARBA00022801"/>
    </source>
</evidence>
<dbReference type="SUPFAM" id="SSF56655">
    <property type="entry name" value="Carbohydrate phosphatase"/>
    <property type="match status" value="1"/>
</dbReference>
<evidence type="ECO:0000313" key="14">
    <source>
        <dbReference type="Proteomes" id="UP000272833"/>
    </source>
</evidence>
<dbReference type="InterPro" id="IPR020550">
    <property type="entry name" value="Inositol_monophosphatase_CS"/>
</dbReference>
<dbReference type="InterPro" id="IPR000760">
    <property type="entry name" value="Inositol_monophosphatase-like"/>
</dbReference>
<dbReference type="FunFam" id="3.40.190.80:FF:000002">
    <property type="entry name" value="Inositol-1-monophosphatase"/>
    <property type="match status" value="1"/>
</dbReference>
<keyword evidence="6" id="KW-0804">Transcription</keyword>
<dbReference type="InterPro" id="IPR022337">
    <property type="entry name" value="Inositol_monophosphatase_SuhB"/>
</dbReference>
<dbReference type="GeneID" id="300418307"/>
<evidence type="ECO:0000313" key="13">
    <source>
        <dbReference type="Proteomes" id="UP000255303"/>
    </source>
</evidence>
<feature type="binding site" evidence="9">
    <location>
        <position position="216"/>
    </location>
    <ligand>
        <name>Mg(2+)</name>
        <dbReference type="ChEBI" id="CHEBI:18420"/>
        <label>1</label>
        <note>catalytic</note>
    </ligand>
</feature>
<dbReference type="GO" id="GO:0008934">
    <property type="term" value="F:inositol monophosphate 1-phosphatase activity"/>
    <property type="evidence" value="ECO:0007669"/>
    <property type="project" value="InterPro"/>
</dbReference>
<dbReference type="PANTHER" id="PTHR20854">
    <property type="entry name" value="INOSITOL MONOPHOSPHATASE"/>
    <property type="match status" value="1"/>
</dbReference>
<comment type="similarity">
    <text evidence="3 10">Belongs to the inositol monophosphatase superfamily.</text>
</comment>
<accession>A0A379JUK4</accession>
<dbReference type="Proteomes" id="UP000255303">
    <property type="component" value="Unassembled WGS sequence"/>
</dbReference>
<dbReference type="Proteomes" id="UP000272833">
    <property type="component" value="Unassembled WGS sequence"/>
</dbReference>
<feature type="binding site" evidence="9">
    <location>
        <position position="67"/>
    </location>
    <ligand>
        <name>Mg(2+)</name>
        <dbReference type="ChEBI" id="CHEBI:18420"/>
        <label>1</label>
        <note>catalytic</note>
    </ligand>
</feature>
<evidence type="ECO:0000256" key="8">
    <source>
        <dbReference type="ARBA" id="ARBA00058693"/>
    </source>
</evidence>
<dbReference type="GO" id="GO:0046854">
    <property type="term" value="P:phosphatidylinositol phosphate biosynthetic process"/>
    <property type="evidence" value="ECO:0007669"/>
    <property type="project" value="InterPro"/>
</dbReference>
<dbReference type="FunFam" id="3.30.540.10:FF:000003">
    <property type="entry name" value="Inositol-1-monophosphatase"/>
    <property type="match status" value="1"/>
</dbReference>
<comment type="function">
    <text evidence="8">Part of the processive rRNA transcription and antitermination complex (rrnTAC). The complex forms an RNA-chaperone ring around the RNA exit tunnel of RNA polymerase (RNAP). It supports rapid transcription and antitermination of rRNA operons, cotranscriptional rRNA folding, and annealing of distal rRNA regions to allow correct ribosome biogenesis. This subunit may play a central role in organizing the structure.</text>
</comment>
<feature type="binding site" evidence="9">
    <location>
        <position position="88"/>
    </location>
    <ligand>
        <name>Mg(2+)</name>
        <dbReference type="ChEBI" id="CHEBI:18420"/>
        <label>1</label>
        <note>catalytic</note>
    </ligand>
</feature>
<evidence type="ECO:0000256" key="4">
    <source>
        <dbReference type="ARBA" id="ARBA00022723"/>
    </source>
</evidence>
<gene>
    <name evidence="12" type="primary">suhB</name>
    <name evidence="11" type="ORF">EGJ44_19455</name>
    <name evidence="12" type="ORF">NCTC10692_02798</name>
</gene>
<dbReference type="PROSITE" id="PS00629">
    <property type="entry name" value="IMP_1"/>
    <property type="match status" value="1"/>
</dbReference>
<dbReference type="InterPro" id="IPR033942">
    <property type="entry name" value="IMPase"/>
</dbReference>
<evidence type="ECO:0000256" key="9">
    <source>
        <dbReference type="PIRSR" id="PIRSR600760-2"/>
    </source>
</evidence>
<dbReference type="PROSITE" id="PS00630">
    <property type="entry name" value="IMP_2"/>
    <property type="match status" value="1"/>
</dbReference>
<evidence type="ECO:0000256" key="3">
    <source>
        <dbReference type="ARBA" id="ARBA00009759"/>
    </source>
</evidence>
<keyword evidence="4 9" id="KW-0479">Metal-binding</keyword>
<dbReference type="GO" id="GO:0006020">
    <property type="term" value="P:inositol metabolic process"/>
    <property type="evidence" value="ECO:0007669"/>
    <property type="project" value="TreeGrafter"/>
</dbReference>
<feature type="binding site" evidence="9">
    <location>
        <position position="86"/>
    </location>
    <ligand>
        <name>Mg(2+)</name>
        <dbReference type="ChEBI" id="CHEBI:18420"/>
        <label>1</label>
        <note>catalytic</note>
    </ligand>
</feature>
<evidence type="ECO:0000256" key="6">
    <source>
        <dbReference type="ARBA" id="ARBA00022814"/>
    </source>
</evidence>
<dbReference type="RefSeq" id="WP_003459681.1">
    <property type="nucleotide sequence ID" value="NZ_CAJQNA010000169.1"/>
</dbReference>
<dbReference type="AlphaFoldDB" id="A0A061CVM2"/>
<dbReference type="PRINTS" id="PR00377">
    <property type="entry name" value="IMPHPHTASES"/>
</dbReference>
<dbReference type="GO" id="GO:0007165">
    <property type="term" value="P:signal transduction"/>
    <property type="evidence" value="ECO:0007669"/>
    <property type="project" value="TreeGrafter"/>
</dbReference>
<accession>A0A061CVM2</accession>
<keyword evidence="7 9" id="KW-0460">Magnesium</keyword>
<evidence type="ECO:0000313" key="12">
    <source>
        <dbReference type="EMBL" id="SUD52319.1"/>
    </source>
</evidence>
<dbReference type="EC" id="3.1.3.25" evidence="10"/>
<dbReference type="Gene3D" id="3.30.540.10">
    <property type="entry name" value="Fructose-1,6-Bisphosphatase, subunit A, domain 1"/>
    <property type="match status" value="1"/>
</dbReference>
<dbReference type="CDD" id="cd01639">
    <property type="entry name" value="IMPase"/>
    <property type="match status" value="1"/>
</dbReference>
<dbReference type="PANTHER" id="PTHR20854:SF4">
    <property type="entry name" value="INOSITOL-1-MONOPHOSPHATASE-RELATED"/>
    <property type="match status" value="1"/>
</dbReference>
<evidence type="ECO:0000256" key="10">
    <source>
        <dbReference type="RuleBase" id="RU364068"/>
    </source>
</evidence>
<evidence type="ECO:0000256" key="1">
    <source>
        <dbReference type="ARBA" id="ARBA00001033"/>
    </source>
</evidence>
<feature type="binding site" evidence="9">
    <location>
        <position position="89"/>
    </location>
    <ligand>
        <name>Mg(2+)</name>
        <dbReference type="ChEBI" id="CHEBI:18420"/>
        <label>1</label>
        <note>catalytic</note>
    </ligand>
</feature>
<dbReference type="GO" id="GO:0031564">
    <property type="term" value="P:transcription antitermination"/>
    <property type="evidence" value="ECO:0007669"/>
    <property type="project" value="UniProtKB-KW"/>
</dbReference>
<organism evidence="12 13">
    <name type="scientific">Ectopseudomonas oleovorans</name>
    <name type="common">Pseudomonas oleovorans</name>
    <dbReference type="NCBI Taxonomy" id="301"/>
    <lineage>
        <taxon>Bacteria</taxon>
        <taxon>Pseudomonadati</taxon>
        <taxon>Pseudomonadota</taxon>
        <taxon>Gammaproteobacteria</taxon>
        <taxon>Pseudomonadales</taxon>
        <taxon>Pseudomonadaceae</taxon>
        <taxon>Ectopseudomonas</taxon>
    </lineage>
</organism>
<reference evidence="12 13" key="1">
    <citation type="submission" date="2018-06" db="EMBL/GenBank/DDBJ databases">
        <authorList>
            <consortium name="Pathogen Informatics"/>
            <person name="Doyle S."/>
        </authorList>
    </citation>
    <scope>NUCLEOTIDE SEQUENCE [LARGE SCALE GENOMIC DNA]</scope>
    <source>
        <strain evidence="12 13">NCTC10692</strain>
    </source>
</reference>
<comment type="cofactor">
    <cofactor evidence="2 9 10">
        <name>Mg(2+)</name>
        <dbReference type="ChEBI" id="CHEBI:18420"/>
    </cofactor>
</comment>
<keyword evidence="6" id="KW-0889">Transcription antitermination</keyword>